<dbReference type="GO" id="GO:0006508">
    <property type="term" value="P:proteolysis"/>
    <property type="evidence" value="ECO:0007669"/>
    <property type="project" value="UniProtKB-KW"/>
</dbReference>
<dbReference type="Gene3D" id="2.40.70.10">
    <property type="entry name" value="Acid Proteases"/>
    <property type="match status" value="2"/>
</dbReference>
<evidence type="ECO:0000256" key="6">
    <source>
        <dbReference type="ARBA" id="ARBA00023157"/>
    </source>
</evidence>
<dbReference type="InterPro" id="IPR021109">
    <property type="entry name" value="Peptidase_aspartic_dom_sf"/>
</dbReference>
<dbReference type="PROSITE" id="PS51767">
    <property type="entry name" value="PEPTIDASE_A1"/>
    <property type="match status" value="1"/>
</dbReference>
<feature type="active site" evidence="7">
    <location>
        <position position="308"/>
    </location>
</feature>
<evidence type="ECO:0000256" key="7">
    <source>
        <dbReference type="PIRSR" id="PIRSR601461-1"/>
    </source>
</evidence>
<feature type="active site" evidence="7">
    <location>
        <position position="104"/>
    </location>
</feature>
<evidence type="ECO:0000313" key="10">
    <source>
        <dbReference type="Proteomes" id="UP000796880"/>
    </source>
</evidence>
<evidence type="ECO:0000256" key="4">
    <source>
        <dbReference type="ARBA" id="ARBA00022750"/>
    </source>
</evidence>
<name>A0A8K0MHM2_9ROSA</name>
<evidence type="ECO:0000256" key="5">
    <source>
        <dbReference type="ARBA" id="ARBA00022801"/>
    </source>
</evidence>
<keyword evidence="6" id="KW-1015">Disulfide bond</keyword>
<dbReference type="FunFam" id="2.40.70.10:FF:000013">
    <property type="entry name" value="Aspartyl protease AED1"/>
    <property type="match status" value="1"/>
</dbReference>
<dbReference type="Proteomes" id="UP000796880">
    <property type="component" value="Unassembled WGS sequence"/>
</dbReference>
<dbReference type="InterPro" id="IPR033873">
    <property type="entry name" value="CND41-like"/>
</dbReference>
<dbReference type="OrthoDB" id="2747330at2759"/>
<dbReference type="Pfam" id="PF14541">
    <property type="entry name" value="TAXi_C"/>
    <property type="match status" value="1"/>
</dbReference>
<accession>A0A8K0MHM2</accession>
<dbReference type="AlphaFoldDB" id="A0A8K0MHM2"/>
<dbReference type="Pfam" id="PF14543">
    <property type="entry name" value="TAXi_N"/>
    <property type="match status" value="1"/>
</dbReference>
<proteinExistence type="inferred from homology"/>
<feature type="domain" description="Peptidase A1" evidence="8">
    <location>
        <begin position="86"/>
        <end position="425"/>
    </location>
</feature>
<protein>
    <recommendedName>
        <fullName evidence="8">Peptidase A1 domain-containing protein</fullName>
    </recommendedName>
</protein>
<evidence type="ECO:0000256" key="2">
    <source>
        <dbReference type="ARBA" id="ARBA00022670"/>
    </source>
</evidence>
<evidence type="ECO:0000259" key="8">
    <source>
        <dbReference type="PROSITE" id="PS51767"/>
    </source>
</evidence>
<dbReference type="PRINTS" id="PR00792">
    <property type="entry name" value="PEPSIN"/>
</dbReference>
<dbReference type="EMBL" id="VOIH02000005">
    <property type="protein sequence ID" value="KAF3446152.1"/>
    <property type="molecule type" value="Genomic_DNA"/>
</dbReference>
<evidence type="ECO:0000256" key="1">
    <source>
        <dbReference type="ARBA" id="ARBA00007447"/>
    </source>
</evidence>
<evidence type="ECO:0000313" key="9">
    <source>
        <dbReference type="EMBL" id="KAF3446152.1"/>
    </source>
</evidence>
<dbReference type="InterPro" id="IPR032861">
    <property type="entry name" value="TAXi_N"/>
</dbReference>
<dbReference type="PANTHER" id="PTHR13683:SF750">
    <property type="entry name" value="ASPARTYL PROTEASE AED1"/>
    <property type="match status" value="1"/>
</dbReference>
<dbReference type="GO" id="GO:0004190">
    <property type="term" value="F:aspartic-type endopeptidase activity"/>
    <property type="evidence" value="ECO:0007669"/>
    <property type="project" value="UniProtKB-KW"/>
</dbReference>
<comment type="similarity">
    <text evidence="1">Belongs to the peptidase A1 family.</text>
</comment>
<keyword evidence="3" id="KW-0732">Signal</keyword>
<dbReference type="InterPro" id="IPR001461">
    <property type="entry name" value="Aspartic_peptidase_A1"/>
</dbReference>
<dbReference type="FunFam" id="2.40.70.10:FF:000021">
    <property type="entry name" value="Aspartyl protease AED1"/>
    <property type="match status" value="1"/>
</dbReference>
<gene>
    <name evidence="9" type="ORF">FNV43_RR11331</name>
</gene>
<dbReference type="InterPro" id="IPR032799">
    <property type="entry name" value="TAXi_C"/>
</dbReference>
<keyword evidence="10" id="KW-1185">Reference proteome</keyword>
<dbReference type="InterPro" id="IPR033121">
    <property type="entry name" value="PEPTIDASE_A1"/>
</dbReference>
<keyword evidence="4" id="KW-0064">Aspartyl protease</keyword>
<reference evidence="9" key="1">
    <citation type="submission" date="2020-03" db="EMBL/GenBank/DDBJ databases">
        <title>A high-quality chromosome-level genome assembly of a woody plant with both climbing and erect habits, Rhamnella rubrinervis.</title>
        <authorList>
            <person name="Lu Z."/>
            <person name="Yang Y."/>
            <person name="Zhu X."/>
            <person name="Sun Y."/>
        </authorList>
    </citation>
    <scope>NUCLEOTIDE SEQUENCE</scope>
    <source>
        <strain evidence="9">BYM</strain>
        <tissue evidence="9">Leaf</tissue>
    </source>
</reference>
<keyword evidence="5" id="KW-0378">Hydrolase</keyword>
<organism evidence="9 10">
    <name type="scientific">Rhamnella rubrinervis</name>
    <dbReference type="NCBI Taxonomy" id="2594499"/>
    <lineage>
        <taxon>Eukaryota</taxon>
        <taxon>Viridiplantae</taxon>
        <taxon>Streptophyta</taxon>
        <taxon>Embryophyta</taxon>
        <taxon>Tracheophyta</taxon>
        <taxon>Spermatophyta</taxon>
        <taxon>Magnoliopsida</taxon>
        <taxon>eudicotyledons</taxon>
        <taxon>Gunneridae</taxon>
        <taxon>Pentapetalae</taxon>
        <taxon>rosids</taxon>
        <taxon>fabids</taxon>
        <taxon>Rosales</taxon>
        <taxon>Rhamnaceae</taxon>
        <taxon>rhamnoid group</taxon>
        <taxon>Rhamneae</taxon>
        <taxon>Rhamnella</taxon>
    </lineage>
</organism>
<dbReference type="SUPFAM" id="SSF50630">
    <property type="entry name" value="Acid proteases"/>
    <property type="match status" value="1"/>
</dbReference>
<sequence length="432" mass="46321">MHAKFNFLRTAGIDKRKGTLKVIDKHGPCSQLHKDRATTAPTQAQILALDQARVDSIQSRLSKASSRTDATTITAKSGEILGSGNYFVTVGLGTPKNELSLVFDTGSDLTWTQCRPCAKSCYNQTEPIFDPSKSTSYVNVSCGAPECLQVSSATGRTTACSPSNTCVYAIQYGDQSYSIGDFSKETITLSESDVFNDFLFGCGQNNEGLFRGIAGLMGLGRNKISIVEQTAQKYNRFFSYCLPTTSSSTGFLTFGKDNMVSGNVKYTPLLKFDGSDSFYALDLQGITVAGRQLSISPSVFSSSGTIIDSGTVISRLPPTAYSALKSAFKEQMAGYPTAPSFALFDTCYDLRGKETGKIPEISFVFGGVAVVKLEPVGILYHVSDSQACLAFAANEDDRDVTIFGNVQQKKYEVVYDIGGGRVGFAPAPAGCT</sequence>
<evidence type="ECO:0000256" key="3">
    <source>
        <dbReference type="ARBA" id="ARBA00022729"/>
    </source>
</evidence>
<comment type="caution">
    <text evidence="9">The sequence shown here is derived from an EMBL/GenBank/DDBJ whole genome shotgun (WGS) entry which is preliminary data.</text>
</comment>
<keyword evidence="2" id="KW-0645">Protease</keyword>
<dbReference type="CDD" id="cd05472">
    <property type="entry name" value="cnd41_like"/>
    <property type="match status" value="1"/>
</dbReference>
<dbReference type="PANTHER" id="PTHR13683">
    <property type="entry name" value="ASPARTYL PROTEASES"/>
    <property type="match status" value="1"/>
</dbReference>